<feature type="region of interest" description="Disordered" evidence="12">
    <location>
        <begin position="432"/>
        <end position="451"/>
    </location>
</feature>
<dbReference type="GeneID" id="100734961"/>
<evidence type="ECO:0000256" key="9">
    <source>
        <dbReference type="ARBA" id="ARBA00068332"/>
    </source>
</evidence>
<dbReference type="SMART" id="SM00355">
    <property type="entry name" value="ZnF_C2H2"/>
    <property type="match status" value="5"/>
</dbReference>
<sequence length="482" mass="53357">MASAPAEDVARGRRERRRRLDARRSKCRIRLGGRMERWCRLKERLGFALHSQLAKFLLDRYLSSGCTFCAGPEPLLPKSLQHLVLLCHAHSRECGLAPELRGPADRGELVWECSAGHSFSWEPPLFPAPAGAPKQAWRSGQELAGLEPKRHGATAEAQLLGEVGPPPEILPPPREEEDENEELLSDASPWSYSSSPDDESDVPRPPTTPATCMPEEGETQTVPTSPEPSQPGSPLHPGAPPTSEAEVQLELKETPQAEPHASPRSQPLPPLTLAQDEDTAQIGPKRIRKAAKKELMPCDFPGCGRIFSNRQYLNHHRKYQHIHQKSFCCPEPACGKSFNFKKHLKEHVKLHSDTRDYICEFCARSFRTSSNLVIHRRIHTGEKPLQCEICGFTCRQKASLNWHRRKHVETAAALRFPCEFCGKRFEKPDSVAAHRSKSHPALQEPLGPTEPCAALSASKVLGSPEGSGPPPAPQAPASVPQQ</sequence>
<comment type="similarity">
    <text evidence="2">Belongs to the krueppel C2H2-type zinc-finger protein family.</text>
</comment>
<feature type="domain" description="C2H2-type" evidence="13">
    <location>
        <begin position="416"/>
        <end position="444"/>
    </location>
</feature>
<evidence type="ECO:0000256" key="1">
    <source>
        <dbReference type="ARBA" id="ARBA00004123"/>
    </source>
</evidence>
<dbReference type="FunFam" id="3.30.160.60:FF:000577">
    <property type="entry name" value="zinc finger protein 692 isoform X2"/>
    <property type="match status" value="1"/>
</dbReference>
<dbReference type="GO" id="GO:0001227">
    <property type="term" value="F:DNA-binding transcription repressor activity, RNA polymerase II-specific"/>
    <property type="evidence" value="ECO:0007669"/>
    <property type="project" value="Ensembl"/>
</dbReference>
<dbReference type="STRING" id="10141.ENSCPOP00000014562"/>
<dbReference type="SUPFAM" id="SSF57667">
    <property type="entry name" value="beta-beta-alpha zinc fingers"/>
    <property type="match status" value="3"/>
</dbReference>
<keyword evidence="8" id="KW-0539">Nucleus</keyword>
<dbReference type="GO" id="GO:0000978">
    <property type="term" value="F:RNA polymerase II cis-regulatory region sequence-specific DNA binding"/>
    <property type="evidence" value="ECO:0007669"/>
    <property type="project" value="Ensembl"/>
</dbReference>
<feature type="region of interest" description="Disordered" evidence="12">
    <location>
        <begin position="159"/>
        <end position="280"/>
    </location>
</feature>
<dbReference type="FunFam" id="3.30.160.60:FF:000511">
    <property type="entry name" value="zinc finger protein 692 isoform X2"/>
    <property type="match status" value="1"/>
</dbReference>
<dbReference type="OrthoDB" id="8685330at2759"/>
<dbReference type="PROSITE" id="PS00028">
    <property type="entry name" value="ZINC_FINGER_C2H2_1"/>
    <property type="match status" value="5"/>
</dbReference>
<dbReference type="FunFam" id="3.30.160.60:FF:000598">
    <property type="entry name" value="zinc finger protein 692 isoform X2"/>
    <property type="match status" value="1"/>
</dbReference>
<evidence type="ECO:0000256" key="5">
    <source>
        <dbReference type="ARBA" id="ARBA00022737"/>
    </source>
</evidence>
<dbReference type="PANTHER" id="PTHR24406">
    <property type="entry name" value="TRANSCRIPTIONAL REPRESSOR CTCFL-RELATED"/>
    <property type="match status" value="1"/>
</dbReference>
<organism evidence="14 15">
    <name type="scientific">Cavia porcellus</name>
    <name type="common">Guinea pig</name>
    <dbReference type="NCBI Taxonomy" id="10141"/>
    <lineage>
        <taxon>Eukaryota</taxon>
        <taxon>Metazoa</taxon>
        <taxon>Chordata</taxon>
        <taxon>Craniata</taxon>
        <taxon>Vertebrata</taxon>
        <taxon>Euteleostomi</taxon>
        <taxon>Mammalia</taxon>
        <taxon>Eutheria</taxon>
        <taxon>Euarchontoglires</taxon>
        <taxon>Glires</taxon>
        <taxon>Rodentia</taxon>
        <taxon>Hystricomorpha</taxon>
        <taxon>Caviidae</taxon>
        <taxon>Cavia</taxon>
    </lineage>
</organism>
<keyword evidence="6 11" id="KW-0863">Zinc-finger</keyword>
<accession>H0VV37</accession>
<comment type="subcellular location">
    <subcellularLocation>
        <location evidence="1">Nucleus</location>
    </subcellularLocation>
</comment>
<dbReference type="Bgee" id="ENSCPOG00000022134">
    <property type="expression patterns" value="Expressed in thyroid gland and 13 other cell types or tissues"/>
</dbReference>
<dbReference type="GO" id="GO:0005654">
    <property type="term" value="C:nucleoplasm"/>
    <property type="evidence" value="ECO:0007669"/>
    <property type="project" value="Ensembl"/>
</dbReference>
<proteinExistence type="inferred from homology"/>
<feature type="region of interest" description="Disordered" evidence="12">
    <location>
        <begin position="457"/>
        <end position="482"/>
    </location>
</feature>
<reference evidence="14" key="2">
    <citation type="submission" date="2025-08" db="UniProtKB">
        <authorList>
            <consortium name="Ensembl"/>
        </authorList>
    </citation>
    <scope>IDENTIFICATION</scope>
    <source>
        <strain evidence="14">2N</strain>
    </source>
</reference>
<feature type="domain" description="C2H2-type" evidence="13">
    <location>
        <begin position="296"/>
        <end position="326"/>
    </location>
</feature>
<dbReference type="GeneTree" id="ENSGT00940000161175"/>
<keyword evidence="7" id="KW-0862">Zinc</keyword>
<evidence type="ECO:0000256" key="2">
    <source>
        <dbReference type="ARBA" id="ARBA00006991"/>
    </source>
</evidence>
<dbReference type="Ensembl" id="ENSCPOT00000025351.2">
    <property type="protein sequence ID" value="ENSCPOP00000014562.2"/>
    <property type="gene ID" value="ENSCPOG00000022134.2"/>
</dbReference>
<keyword evidence="5" id="KW-0677">Repeat</keyword>
<dbReference type="GO" id="GO:0006111">
    <property type="term" value="P:regulation of gluconeogenesis"/>
    <property type="evidence" value="ECO:0007669"/>
    <property type="project" value="Ensembl"/>
</dbReference>
<keyword evidence="15" id="KW-1185">Reference proteome</keyword>
<feature type="domain" description="C2H2-type" evidence="13">
    <location>
        <begin position="327"/>
        <end position="356"/>
    </location>
</feature>
<evidence type="ECO:0000256" key="7">
    <source>
        <dbReference type="ARBA" id="ARBA00022833"/>
    </source>
</evidence>
<name>H0VV37_CAVPO</name>
<dbReference type="CTD" id="55657"/>
<feature type="domain" description="C2H2-type" evidence="13">
    <location>
        <begin position="385"/>
        <end position="412"/>
    </location>
</feature>
<dbReference type="KEGG" id="cpoc:100734961"/>
<evidence type="ECO:0000256" key="6">
    <source>
        <dbReference type="ARBA" id="ARBA00022771"/>
    </source>
</evidence>
<dbReference type="Gene3D" id="3.30.160.60">
    <property type="entry name" value="Classic Zinc Finger"/>
    <property type="match status" value="5"/>
</dbReference>
<dbReference type="FunFam" id="3.30.160.60:FF:000183">
    <property type="entry name" value="E3 ubiquitin-protein ligase ZFP91"/>
    <property type="match status" value="1"/>
</dbReference>
<evidence type="ECO:0000256" key="11">
    <source>
        <dbReference type="PROSITE-ProRule" id="PRU00042"/>
    </source>
</evidence>
<evidence type="ECO:0000256" key="8">
    <source>
        <dbReference type="ARBA" id="ARBA00023242"/>
    </source>
</evidence>
<dbReference type="InterPro" id="IPR036236">
    <property type="entry name" value="Znf_C2H2_sf"/>
</dbReference>
<evidence type="ECO:0000313" key="15">
    <source>
        <dbReference type="Proteomes" id="UP000005447"/>
    </source>
</evidence>
<gene>
    <name evidence="14" type="primary">ZNF692</name>
</gene>
<keyword evidence="3" id="KW-0597">Phosphoprotein</keyword>
<dbReference type="HOGENOM" id="CLU_045687_1_0_1"/>
<evidence type="ECO:0000256" key="10">
    <source>
        <dbReference type="ARBA" id="ARBA00080650"/>
    </source>
</evidence>
<dbReference type="GO" id="GO:0008270">
    <property type="term" value="F:zinc ion binding"/>
    <property type="evidence" value="ECO:0007669"/>
    <property type="project" value="UniProtKB-KW"/>
</dbReference>
<feature type="compositionally biased region" description="Low complexity" evidence="12">
    <location>
        <begin position="185"/>
        <end position="195"/>
    </location>
</feature>
<dbReference type="InterPro" id="IPR050888">
    <property type="entry name" value="ZnF_C2H2-type_TF"/>
</dbReference>
<dbReference type="PROSITE" id="PS50157">
    <property type="entry name" value="ZINC_FINGER_C2H2_2"/>
    <property type="match status" value="5"/>
</dbReference>
<dbReference type="Proteomes" id="UP000005447">
    <property type="component" value="Unassembled WGS sequence"/>
</dbReference>
<dbReference type="InParanoid" id="H0VV37"/>
<evidence type="ECO:0000256" key="4">
    <source>
        <dbReference type="ARBA" id="ARBA00022723"/>
    </source>
</evidence>
<dbReference type="Pfam" id="PF00096">
    <property type="entry name" value="zf-C2H2"/>
    <property type="match status" value="4"/>
</dbReference>
<feature type="compositionally biased region" description="Acidic residues" evidence="12">
    <location>
        <begin position="175"/>
        <end position="184"/>
    </location>
</feature>
<reference evidence="15" key="1">
    <citation type="journal article" date="2011" name="Nature">
        <title>A high-resolution map of human evolutionary constraint using 29 mammals.</title>
        <authorList>
            <person name="Lindblad-Toh K."/>
            <person name="Garber M."/>
            <person name="Zuk O."/>
            <person name="Lin M.F."/>
            <person name="Parker B.J."/>
            <person name="Washietl S."/>
            <person name="Kheradpour P."/>
            <person name="Ernst J."/>
            <person name="Jordan G."/>
            <person name="Mauceli E."/>
            <person name="Ward L.D."/>
            <person name="Lowe C.B."/>
            <person name="Holloway A.K."/>
            <person name="Clamp M."/>
            <person name="Gnerre S."/>
            <person name="Alfoldi J."/>
            <person name="Beal K."/>
            <person name="Chang J."/>
            <person name="Clawson H."/>
            <person name="Cuff J."/>
            <person name="Di Palma F."/>
            <person name="Fitzgerald S."/>
            <person name="Flicek P."/>
            <person name="Guttman M."/>
            <person name="Hubisz M.J."/>
            <person name="Jaffe D.B."/>
            <person name="Jungreis I."/>
            <person name="Kent W.J."/>
            <person name="Kostka D."/>
            <person name="Lara M."/>
            <person name="Martins A.L."/>
            <person name="Massingham T."/>
            <person name="Moltke I."/>
            <person name="Raney B.J."/>
            <person name="Rasmussen M.D."/>
            <person name="Robinson J."/>
            <person name="Stark A."/>
            <person name="Vilella A.J."/>
            <person name="Wen J."/>
            <person name="Xie X."/>
            <person name="Zody M.C."/>
            <person name="Baldwin J."/>
            <person name="Bloom T."/>
            <person name="Chin C.W."/>
            <person name="Heiman D."/>
            <person name="Nicol R."/>
            <person name="Nusbaum C."/>
            <person name="Young S."/>
            <person name="Wilkinson J."/>
            <person name="Worley K.C."/>
            <person name="Kovar C.L."/>
            <person name="Muzny D.M."/>
            <person name="Gibbs R.A."/>
            <person name="Cree A."/>
            <person name="Dihn H.H."/>
            <person name="Fowler G."/>
            <person name="Jhangiani S."/>
            <person name="Joshi V."/>
            <person name="Lee S."/>
            <person name="Lewis L.R."/>
            <person name="Nazareth L.V."/>
            <person name="Okwuonu G."/>
            <person name="Santibanez J."/>
            <person name="Warren W.C."/>
            <person name="Mardis E.R."/>
            <person name="Weinstock G.M."/>
            <person name="Wilson R.K."/>
            <person name="Delehaunty K."/>
            <person name="Dooling D."/>
            <person name="Fronik C."/>
            <person name="Fulton L."/>
            <person name="Fulton B."/>
            <person name="Graves T."/>
            <person name="Minx P."/>
            <person name="Sodergren E."/>
            <person name="Birney E."/>
            <person name="Margulies E.H."/>
            <person name="Herrero J."/>
            <person name="Green E.D."/>
            <person name="Haussler D."/>
            <person name="Siepel A."/>
            <person name="Goldman N."/>
            <person name="Pollard K.S."/>
            <person name="Pedersen J.S."/>
            <person name="Lander E.S."/>
            <person name="Kellis M."/>
        </authorList>
    </citation>
    <scope>NUCLEOTIDE SEQUENCE [LARGE SCALE GENOMIC DNA]</scope>
    <source>
        <strain evidence="15">2N</strain>
    </source>
</reference>
<evidence type="ECO:0000259" key="13">
    <source>
        <dbReference type="PROSITE" id="PS50157"/>
    </source>
</evidence>
<dbReference type="OMA" id="MVWECLA"/>
<dbReference type="VEuPathDB" id="HostDB:ENSCPOG00000022134"/>
<dbReference type="RefSeq" id="XP_003479539.1">
    <property type="nucleotide sequence ID" value="XM_003479491.5"/>
</dbReference>
<feature type="domain" description="C2H2-type" evidence="13">
    <location>
        <begin position="357"/>
        <end position="384"/>
    </location>
</feature>
<dbReference type="GO" id="GO:0005730">
    <property type="term" value="C:nucleolus"/>
    <property type="evidence" value="ECO:0007669"/>
    <property type="project" value="Ensembl"/>
</dbReference>
<dbReference type="EMBL" id="AAKN02002614">
    <property type="status" value="NOT_ANNOTATED_CDS"/>
    <property type="molecule type" value="Genomic_DNA"/>
</dbReference>
<evidence type="ECO:0000256" key="3">
    <source>
        <dbReference type="ARBA" id="ARBA00022553"/>
    </source>
</evidence>
<dbReference type="eggNOG" id="KOG1721">
    <property type="taxonomic scope" value="Eukaryota"/>
</dbReference>
<keyword evidence="4" id="KW-0479">Metal-binding</keyword>
<evidence type="ECO:0000256" key="12">
    <source>
        <dbReference type="SAM" id="MobiDB-lite"/>
    </source>
</evidence>
<dbReference type="FunCoup" id="H0VV37">
    <property type="interactions" value="1116"/>
</dbReference>
<evidence type="ECO:0000313" key="14">
    <source>
        <dbReference type="Ensembl" id="ENSCPOP00000014562.2"/>
    </source>
</evidence>
<protein>
    <recommendedName>
        <fullName evidence="9">Zinc finger protein 692</fullName>
    </recommendedName>
    <alternativeName>
        <fullName evidence="10">AICAR responsive element binding protein</fullName>
    </alternativeName>
</protein>
<reference evidence="14" key="3">
    <citation type="submission" date="2025-09" db="UniProtKB">
        <authorList>
            <consortium name="Ensembl"/>
        </authorList>
    </citation>
    <scope>IDENTIFICATION</scope>
    <source>
        <strain evidence="14">2N</strain>
    </source>
</reference>
<dbReference type="InterPro" id="IPR013087">
    <property type="entry name" value="Znf_C2H2_type"/>
</dbReference>
<dbReference type="AlphaFoldDB" id="H0VV37"/>